<evidence type="ECO:0000256" key="6">
    <source>
        <dbReference type="ARBA" id="ARBA00022694"/>
    </source>
</evidence>
<feature type="binding site" evidence="10">
    <location>
        <position position="294"/>
    </location>
    <ligand>
        <name>S-adenosyl-L-methionine</name>
        <dbReference type="ChEBI" id="CHEBI:59789"/>
    </ligand>
</feature>
<dbReference type="EC" id="2.1.1.228" evidence="10"/>
<evidence type="ECO:0000256" key="8">
    <source>
        <dbReference type="ARBA" id="ARBA00023242"/>
    </source>
</evidence>
<dbReference type="SUPFAM" id="SSF53335">
    <property type="entry name" value="S-adenosyl-L-methionine-dependent methyltransferases"/>
    <property type="match status" value="1"/>
</dbReference>
<evidence type="ECO:0000256" key="2">
    <source>
        <dbReference type="ARBA" id="ARBA00022490"/>
    </source>
</evidence>
<evidence type="ECO:0000259" key="11">
    <source>
        <dbReference type="PROSITE" id="PS51684"/>
    </source>
</evidence>
<dbReference type="Gene3D" id="3.30.300.110">
    <property type="entry name" value="Met-10+ protein-like domains"/>
    <property type="match status" value="1"/>
</dbReference>
<dbReference type="InterPro" id="IPR056744">
    <property type="entry name" value="TRM5/TYW2-like_N"/>
</dbReference>
<dbReference type="GO" id="GO:0002939">
    <property type="term" value="P:tRNA N1-guanine methylation"/>
    <property type="evidence" value="ECO:0007669"/>
    <property type="project" value="TreeGrafter"/>
</dbReference>
<evidence type="ECO:0000256" key="3">
    <source>
        <dbReference type="ARBA" id="ARBA00022603"/>
    </source>
</evidence>
<dbReference type="PROSITE" id="PS51684">
    <property type="entry name" value="SAM_MT_TRM5_TYW2"/>
    <property type="match status" value="1"/>
</dbReference>
<dbReference type="GO" id="GO:0070901">
    <property type="term" value="P:mitochondrial tRNA methylation"/>
    <property type="evidence" value="ECO:0007669"/>
    <property type="project" value="UniProtKB-ARBA"/>
</dbReference>
<evidence type="ECO:0000256" key="10">
    <source>
        <dbReference type="HAMAP-Rule" id="MF_03152"/>
    </source>
</evidence>
<evidence type="ECO:0000313" key="12">
    <source>
        <dbReference type="EMBL" id="CAH0363897.1"/>
    </source>
</evidence>
<evidence type="ECO:0000256" key="1">
    <source>
        <dbReference type="ARBA" id="ARBA00009775"/>
    </source>
</evidence>
<dbReference type="GO" id="GO:0052906">
    <property type="term" value="F:tRNA (guanine(37)-N1)-methyltransferase activity"/>
    <property type="evidence" value="ECO:0007669"/>
    <property type="project" value="UniProtKB-UniRule"/>
</dbReference>
<comment type="function">
    <text evidence="10">Specifically methylates the N1 position of guanosine-37 in various cytoplasmic and mitochondrial tRNAs. Methylation is not dependent on the nature of the nucleoside 5' of the target nucleoside. This is the first step in the biosynthesis of wybutosine (yW), a modified base adjacent to the anticodon of tRNAs and required for accurate decoding.</text>
</comment>
<accession>A0A8J2S388</accession>
<evidence type="ECO:0000256" key="4">
    <source>
        <dbReference type="ARBA" id="ARBA00022679"/>
    </source>
</evidence>
<dbReference type="InterPro" id="IPR056743">
    <property type="entry name" value="TRM5-TYW2-like_MTfase"/>
</dbReference>
<comment type="caution">
    <text evidence="12">The sequence shown here is derived from an EMBL/GenBank/DDBJ whole genome shotgun (WGS) entry which is preliminary data.</text>
</comment>
<dbReference type="Pfam" id="PF25133">
    <property type="entry name" value="TYW2_N_2"/>
    <property type="match status" value="1"/>
</dbReference>
<sequence length="400" mass="44712">MSFNREAISETHEVPALLVPAKRTSAYVKALRRHLVDVPRYRTVASVDDASQKKILLSRQLPRDDPASALPEEAAQFLRKALDEGEAQPTTHQITLAYDHFTAEEVLRKLLPASIPTPSAFEHVGHVAHLNLRPEHDPYKALIGEVLLDKVANVRTVVNKVGEIATEYRTYELEVLGGDPSTQVELREQDCVFRFDVRDVYWNSRLQSEHARLSATIPRDARVADCTCGVGPFSIPLSKRGVACYANDLNPKAIDFLRENARLNKCQLQISEPSCARSFLRSITDWRPTHCIYNLPATGIELLDVFRDFTGEAPIVHCYCFGKSRNDVDAMSDVHARCVKAVGASLPIPDKLLPSPAARDASQIAEQGFAVRWVRNVSPNKDMYCASFRAPSSRKRARTE</sequence>
<reference evidence="12" key="1">
    <citation type="submission" date="2021-11" db="EMBL/GenBank/DDBJ databases">
        <authorList>
            <consortium name="Genoscope - CEA"/>
            <person name="William W."/>
        </authorList>
    </citation>
    <scope>NUCLEOTIDE SEQUENCE</scope>
</reference>
<evidence type="ECO:0000313" key="13">
    <source>
        <dbReference type="Proteomes" id="UP000789595"/>
    </source>
</evidence>
<dbReference type="Gene3D" id="3.40.50.150">
    <property type="entry name" value="Vaccinia Virus protein VP39"/>
    <property type="match status" value="1"/>
</dbReference>
<comment type="subunit">
    <text evidence="10">Monomer.</text>
</comment>
<evidence type="ECO:0000256" key="9">
    <source>
        <dbReference type="ARBA" id="ARBA00047783"/>
    </source>
</evidence>
<keyword evidence="7 10" id="KW-0496">Mitochondrion</keyword>
<dbReference type="GO" id="GO:0005759">
    <property type="term" value="C:mitochondrial matrix"/>
    <property type="evidence" value="ECO:0007669"/>
    <property type="project" value="UniProtKB-SubCell"/>
</dbReference>
<comment type="similarity">
    <text evidence="10">Belongs to the TRM5 / TYW2 family.</text>
</comment>
<keyword evidence="6 10" id="KW-0819">tRNA processing</keyword>
<keyword evidence="3 10" id="KW-0489">Methyltransferase</keyword>
<comment type="catalytic activity">
    <reaction evidence="9 10">
        <text>guanosine(37) in tRNA + S-adenosyl-L-methionine = N(1)-methylguanosine(37) in tRNA + S-adenosyl-L-homocysteine + H(+)</text>
        <dbReference type="Rhea" id="RHEA:36899"/>
        <dbReference type="Rhea" id="RHEA-COMP:10145"/>
        <dbReference type="Rhea" id="RHEA-COMP:10147"/>
        <dbReference type="ChEBI" id="CHEBI:15378"/>
        <dbReference type="ChEBI" id="CHEBI:57856"/>
        <dbReference type="ChEBI" id="CHEBI:59789"/>
        <dbReference type="ChEBI" id="CHEBI:73542"/>
        <dbReference type="ChEBI" id="CHEBI:74269"/>
        <dbReference type="EC" id="2.1.1.228"/>
    </reaction>
</comment>
<dbReference type="OrthoDB" id="408788at2759"/>
<dbReference type="InterPro" id="IPR030382">
    <property type="entry name" value="MeTrfase_TRM5/TYW2"/>
</dbReference>
<protein>
    <recommendedName>
        <fullName evidence="10">tRNA (guanine(37)-N1)-methyltransferase</fullName>
        <ecNumber evidence="10">2.1.1.228</ecNumber>
    </recommendedName>
    <alternativeName>
        <fullName evidence="10">M1G-methyltransferase</fullName>
    </alternativeName>
    <alternativeName>
        <fullName evidence="10">tRNA [GM37] methyltransferase</fullName>
    </alternativeName>
    <alternativeName>
        <fullName evidence="10">tRNA methyltransferase 5 homolog</fullName>
    </alternativeName>
</protein>
<feature type="binding site" evidence="10">
    <location>
        <position position="210"/>
    </location>
    <ligand>
        <name>S-adenosyl-L-methionine</name>
        <dbReference type="ChEBI" id="CHEBI:59789"/>
    </ligand>
</feature>
<feature type="binding site" evidence="10">
    <location>
        <begin position="248"/>
        <end position="249"/>
    </location>
    <ligand>
        <name>S-adenosyl-L-methionine</name>
        <dbReference type="ChEBI" id="CHEBI:59789"/>
    </ligand>
</feature>
<comment type="subcellular location">
    <subcellularLocation>
        <location evidence="10">Mitochondrion matrix</location>
    </subcellularLocation>
    <subcellularLocation>
        <location evidence="10">Nucleus</location>
    </subcellularLocation>
    <subcellularLocation>
        <location evidence="10">Cytoplasm</location>
    </subcellularLocation>
    <text evidence="10">Predominantly in the mitochondria and in the nucleus.</text>
</comment>
<evidence type="ECO:0000256" key="5">
    <source>
        <dbReference type="ARBA" id="ARBA00022691"/>
    </source>
</evidence>
<dbReference type="PANTHER" id="PTHR23245">
    <property type="entry name" value="TRNA METHYLTRANSFERASE"/>
    <property type="match status" value="1"/>
</dbReference>
<evidence type="ECO:0000256" key="7">
    <source>
        <dbReference type="ARBA" id="ARBA00023128"/>
    </source>
</evidence>
<dbReference type="Pfam" id="PF02475">
    <property type="entry name" value="TRM5-TYW2_MTfase"/>
    <property type="match status" value="1"/>
</dbReference>
<dbReference type="InterPro" id="IPR025792">
    <property type="entry name" value="tRNA_Gua_MeTrfase_euk"/>
</dbReference>
<name>A0A8J2S388_9STRA</name>
<dbReference type="AlphaFoldDB" id="A0A8J2S388"/>
<keyword evidence="13" id="KW-1185">Reference proteome</keyword>
<gene>
    <name evidence="12" type="ORF">PECAL_1P02380</name>
</gene>
<keyword evidence="5 10" id="KW-0949">S-adenosyl-L-methionine</keyword>
<dbReference type="PANTHER" id="PTHR23245:SF36">
    <property type="entry name" value="TRNA (GUANINE(37)-N1)-METHYLTRANSFERASE"/>
    <property type="match status" value="1"/>
</dbReference>
<dbReference type="GO" id="GO:0005634">
    <property type="term" value="C:nucleus"/>
    <property type="evidence" value="ECO:0007669"/>
    <property type="project" value="UniProtKB-SubCell"/>
</dbReference>
<keyword evidence="2 10" id="KW-0963">Cytoplasm</keyword>
<dbReference type="CDD" id="cd02440">
    <property type="entry name" value="AdoMet_MTases"/>
    <property type="match status" value="1"/>
</dbReference>
<dbReference type="InterPro" id="IPR029063">
    <property type="entry name" value="SAM-dependent_MTases_sf"/>
</dbReference>
<dbReference type="HAMAP" id="MF_03152">
    <property type="entry name" value="TRM5"/>
    <property type="match status" value="1"/>
</dbReference>
<feature type="domain" description="SAM-dependent methyltransferase TRM5/TYW2-type" evidence="11">
    <location>
        <begin position="121"/>
        <end position="392"/>
    </location>
</feature>
<comment type="similarity">
    <text evidence="1">Belongs to the class I-like SAM-binding methyltransferase superfamily. TRM5/TYW2 family.</text>
</comment>
<keyword evidence="8 10" id="KW-0539">Nucleus</keyword>
<dbReference type="FunFam" id="3.30.300.110:FF:000001">
    <property type="entry name" value="tRNA (guanine(37)-N1)-methyltransferase"/>
    <property type="match status" value="1"/>
</dbReference>
<proteinExistence type="inferred from homology"/>
<dbReference type="Proteomes" id="UP000789595">
    <property type="component" value="Unassembled WGS sequence"/>
</dbReference>
<dbReference type="EMBL" id="CAKKNE010000001">
    <property type="protein sequence ID" value="CAH0363897.1"/>
    <property type="molecule type" value="Genomic_DNA"/>
</dbReference>
<keyword evidence="4 10" id="KW-0808">Transferase</keyword>
<comment type="caution">
    <text evidence="10">Lacks conserved residue(s) required for the propagation of feature annotation.</text>
</comment>
<organism evidence="12 13">
    <name type="scientific">Pelagomonas calceolata</name>
    <dbReference type="NCBI Taxonomy" id="35677"/>
    <lineage>
        <taxon>Eukaryota</taxon>
        <taxon>Sar</taxon>
        <taxon>Stramenopiles</taxon>
        <taxon>Ochrophyta</taxon>
        <taxon>Pelagophyceae</taxon>
        <taxon>Pelagomonadales</taxon>
        <taxon>Pelagomonadaceae</taxon>
        <taxon>Pelagomonas</taxon>
    </lineage>
</organism>